<feature type="domain" description="ABC transporter" evidence="4">
    <location>
        <begin position="4"/>
        <end position="254"/>
    </location>
</feature>
<dbReference type="PROSITE" id="PS00211">
    <property type="entry name" value="ABC_TRANSPORTER_1"/>
    <property type="match status" value="1"/>
</dbReference>
<evidence type="ECO:0000313" key="5">
    <source>
        <dbReference type="EMBL" id="RSL32359.1"/>
    </source>
</evidence>
<evidence type="ECO:0000256" key="1">
    <source>
        <dbReference type="ARBA" id="ARBA00022448"/>
    </source>
</evidence>
<evidence type="ECO:0000256" key="3">
    <source>
        <dbReference type="ARBA" id="ARBA00022840"/>
    </source>
</evidence>
<dbReference type="GO" id="GO:0016887">
    <property type="term" value="F:ATP hydrolysis activity"/>
    <property type="evidence" value="ECO:0007669"/>
    <property type="project" value="InterPro"/>
</dbReference>
<dbReference type="AlphaFoldDB" id="A0A428N224"/>
<dbReference type="SUPFAM" id="SSF52540">
    <property type="entry name" value="P-loop containing nucleoside triphosphate hydrolases"/>
    <property type="match status" value="1"/>
</dbReference>
<dbReference type="GO" id="GO:0005524">
    <property type="term" value="F:ATP binding"/>
    <property type="evidence" value="ECO:0007669"/>
    <property type="project" value="UniProtKB-KW"/>
</dbReference>
<reference evidence="5 6" key="1">
    <citation type="submission" date="2018-10" db="EMBL/GenBank/DDBJ databases">
        <title>Draft genome sequence of Bacillus salarius IM0101, isolated from a hypersaline soil in Inner Mongolia, China.</title>
        <authorList>
            <person name="Yamprayoonswat W."/>
            <person name="Boonvisut S."/>
            <person name="Jumpathong W."/>
            <person name="Sittihan S."/>
            <person name="Ruangsuj P."/>
            <person name="Wanthongcharoen S."/>
            <person name="Thongpramul N."/>
            <person name="Pimmason S."/>
            <person name="Yu B."/>
            <person name="Yasawong M."/>
        </authorList>
    </citation>
    <scope>NUCLEOTIDE SEQUENCE [LARGE SCALE GENOMIC DNA]</scope>
    <source>
        <strain evidence="5 6">IM0101</strain>
    </source>
</reference>
<organism evidence="5 6">
    <name type="scientific">Salibacterium salarium</name>
    <dbReference type="NCBI Taxonomy" id="284579"/>
    <lineage>
        <taxon>Bacteria</taxon>
        <taxon>Bacillati</taxon>
        <taxon>Bacillota</taxon>
        <taxon>Bacilli</taxon>
        <taxon>Bacillales</taxon>
        <taxon>Bacillaceae</taxon>
    </lineage>
</organism>
<accession>A0A428N224</accession>
<dbReference type="Pfam" id="PF00005">
    <property type="entry name" value="ABC_tran"/>
    <property type="match status" value="1"/>
</dbReference>
<dbReference type="GO" id="GO:0055085">
    <property type="term" value="P:transmembrane transport"/>
    <property type="evidence" value="ECO:0007669"/>
    <property type="project" value="UniProtKB-ARBA"/>
</dbReference>
<name>A0A428N224_9BACI</name>
<gene>
    <name evidence="5" type="ORF">D7Z54_15800</name>
</gene>
<dbReference type="InterPro" id="IPR050319">
    <property type="entry name" value="ABC_transp_ATP-bind"/>
</dbReference>
<dbReference type="InterPro" id="IPR003593">
    <property type="entry name" value="AAA+_ATPase"/>
</dbReference>
<keyword evidence="6" id="KW-1185">Reference proteome</keyword>
<sequence length="263" mass="29459">MTLLELKGVTKYYKTSHRSFLKKPRQIRALSDVSLSLEQGTCTGLVGKSGSGKSTLARVIMGLEKADSGQIIFKEESIPHLKNKKLKNMQQHFQMVFQDPYSALNPKITIGKSIAEPIENFEKLPSTEEDKKVKKLLVEVGLEPTDAYKYPSQFSSGQLQRVNIARALALKPELLILDEIVSSLDTIAQVQVLELLLHLQVKFNLSYLFISHDLQAANYICNQFVVMDNGGIVKKEMTDLNNDRTINPDLIESLPEDVDIGVN</sequence>
<proteinExistence type="predicted"/>
<dbReference type="PROSITE" id="PS50893">
    <property type="entry name" value="ABC_TRANSPORTER_2"/>
    <property type="match status" value="1"/>
</dbReference>
<comment type="caution">
    <text evidence="5">The sequence shown here is derived from an EMBL/GenBank/DDBJ whole genome shotgun (WGS) entry which is preliminary data.</text>
</comment>
<evidence type="ECO:0000256" key="2">
    <source>
        <dbReference type="ARBA" id="ARBA00022741"/>
    </source>
</evidence>
<dbReference type="RefSeq" id="WP_125556829.1">
    <property type="nucleotide sequence ID" value="NZ_RBVX01000015.1"/>
</dbReference>
<dbReference type="Proteomes" id="UP000275076">
    <property type="component" value="Unassembled WGS sequence"/>
</dbReference>
<dbReference type="Gene3D" id="3.40.50.300">
    <property type="entry name" value="P-loop containing nucleotide triphosphate hydrolases"/>
    <property type="match status" value="1"/>
</dbReference>
<dbReference type="InterPro" id="IPR003439">
    <property type="entry name" value="ABC_transporter-like_ATP-bd"/>
</dbReference>
<keyword evidence="3 5" id="KW-0067">ATP-binding</keyword>
<keyword evidence="1" id="KW-0813">Transport</keyword>
<dbReference type="SMART" id="SM00382">
    <property type="entry name" value="AAA"/>
    <property type="match status" value="1"/>
</dbReference>
<dbReference type="PANTHER" id="PTHR43776">
    <property type="entry name" value="TRANSPORT ATP-BINDING PROTEIN"/>
    <property type="match status" value="1"/>
</dbReference>
<protein>
    <submittedName>
        <fullName evidence="5">ABC transporter ATP-binding protein</fullName>
    </submittedName>
</protein>
<dbReference type="InterPro" id="IPR027417">
    <property type="entry name" value="P-loop_NTPase"/>
</dbReference>
<dbReference type="OrthoDB" id="9802264at2"/>
<dbReference type="InterPro" id="IPR017871">
    <property type="entry name" value="ABC_transporter-like_CS"/>
</dbReference>
<dbReference type="CDD" id="cd03257">
    <property type="entry name" value="ABC_NikE_OppD_transporters"/>
    <property type="match status" value="1"/>
</dbReference>
<evidence type="ECO:0000259" key="4">
    <source>
        <dbReference type="PROSITE" id="PS50893"/>
    </source>
</evidence>
<dbReference type="EMBL" id="RBVX01000015">
    <property type="protein sequence ID" value="RSL32359.1"/>
    <property type="molecule type" value="Genomic_DNA"/>
</dbReference>
<keyword evidence="2" id="KW-0547">Nucleotide-binding</keyword>
<evidence type="ECO:0000313" key="6">
    <source>
        <dbReference type="Proteomes" id="UP000275076"/>
    </source>
</evidence>